<dbReference type="InterPro" id="IPR004390">
    <property type="entry name" value="SR_rcpt_FtsY"/>
</dbReference>
<dbReference type="GO" id="GO:0006614">
    <property type="term" value="P:SRP-dependent cotranslational protein targeting to membrane"/>
    <property type="evidence" value="ECO:0007669"/>
    <property type="project" value="InterPro"/>
</dbReference>
<evidence type="ECO:0000256" key="6">
    <source>
        <dbReference type="ARBA" id="ARBA00023136"/>
    </source>
</evidence>
<dbReference type="FunFam" id="1.20.120.140:FF:000002">
    <property type="entry name" value="Signal recognition particle receptor FtsY"/>
    <property type="match status" value="1"/>
</dbReference>
<dbReference type="SUPFAM" id="SSF47364">
    <property type="entry name" value="Domain of the SRP/SRP receptor G-proteins"/>
    <property type="match status" value="1"/>
</dbReference>
<keyword evidence="3 9" id="KW-0547">Nucleotide-binding</keyword>
<comment type="catalytic activity">
    <reaction evidence="8 9">
        <text>GTP + H2O = GDP + phosphate + H(+)</text>
        <dbReference type="Rhea" id="RHEA:19669"/>
        <dbReference type="ChEBI" id="CHEBI:15377"/>
        <dbReference type="ChEBI" id="CHEBI:15378"/>
        <dbReference type="ChEBI" id="CHEBI:37565"/>
        <dbReference type="ChEBI" id="CHEBI:43474"/>
        <dbReference type="ChEBI" id="CHEBI:58189"/>
        <dbReference type="EC" id="3.6.5.4"/>
    </reaction>
</comment>
<dbReference type="SUPFAM" id="SSF52540">
    <property type="entry name" value="P-loop containing nucleoside triphosphate hydrolases"/>
    <property type="match status" value="1"/>
</dbReference>
<evidence type="ECO:0000256" key="3">
    <source>
        <dbReference type="ARBA" id="ARBA00022741"/>
    </source>
</evidence>
<dbReference type="Gene3D" id="1.20.120.140">
    <property type="entry name" value="Signal recognition particle SRP54, nucleotide-binding domain"/>
    <property type="match status" value="1"/>
</dbReference>
<dbReference type="InterPro" id="IPR027417">
    <property type="entry name" value="P-loop_NTPase"/>
</dbReference>
<feature type="domain" description="SRP54-type proteins GTP-binding" evidence="10">
    <location>
        <begin position="276"/>
        <end position="289"/>
    </location>
</feature>
<dbReference type="InterPro" id="IPR013822">
    <property type="entry name" value="Signal_recog_particl_SRP54_hlx"/>
</dbReference>
<dbReference type="Gene3D" id="3.40.50.300">
    <property type="entry name" value="P-loop containing nucleotide triphosphate hydrolases"/>
    <property type="match status" value="1"/>
</dbReference>
<feature type="binding site" evidence="9">
    <location>
        <begin position="191"/>
        <end position="195"/>
    </location>
    <ligand>
        <name>GTP</name>
        <dbReference type="ChEBI" id="CHEBI:37565"/>
    </ligand>
</feature>
<evidence type="ECO:0000256" key="2">
    <source>
        <dbReference type="ARBA" id="ARBA00022490"/>
    </source>
</evidence>
<dbReference type="Proteomes" id="UP000241848">
    <property type="component" value="Unassembled WGS sequence"/>
</dbReference>
<dbReference type="SMART" id="SM00962">
    <property type="entry name" value="SRP54"/>
    <property type="match status" value="1"/>
</dbReference>
<dbReference type="PANTHER" id="PTHR43134">
    <property type="entry name" value="SIGNAL RECOGNITION PARTICLE RECEPTOR SUBUNIT ALPHA"/>
    <property type="match status" value="1"/>
</dbReference>
<organism evidence="11 12">
    <name type="scientific">Sulfobacillus acidophilus</name>
    <dbReference type="NCBI Taxonomy" id="53633"/>
    <lineage>
        <taxon>Bacteria</taxon>
        <taxon>Bacillati</taxon>
        <taxon>Bacillota</taxon>
        <taxon>Clostridia</taxon>
        <taxon>Eubacteriales</taxon>
        <taxon>Clostridiales Family XVII. Incertae Sedis</taxon>
        <taxon>Sulfobacillus</taxon>
    </lineage>
</organism>
<keyword evidence="5 9" id="KW-0342">GTP-binding</keyword>
<comment type="subunit">
    <text evidence="9">Part of the signal recognition particle protein translocation system, which is composed of SRP and FtsY.</text>
</comment>
<dbReference type="Pfam" id="PF02881">
    <property type="entry name" value="SRP54_N"/>
    <property type="match status" value="1"/>
</dbReference>
<keyword evidence="4 9" id="KW-0378">Hydrolase</keyword>
<evidence type="ECO:0000256" key="7">
    <source>
        <dbReference type="ARBA" id="ARBA00023170"/>
    </source>
</evidence>
<dbReference type="CDD" id="cd17874">
    <property type="entry name" value="FtsY"/>
    <property type="match status" value="1"/>
</dbReference>
<dbReference type="InterPro" id="IPR000897">
    <property type="entry name" value="SRP54_GTPase_dom"/>
</dbReference>
<evidence type="ECO:0000256" key="1">
    <source>
        <dbReference type="ARBA" id="ARBA00022475"/>
    </source>
</evidence>
<dbReference type="InterPro" id="IPR003593">
    <property type="entry name" value="AAA+_ATPase"/>
</dbReference>
<evidence type="ECO:0000256" key="9">
    <source>
        <dbReference type="HAMAP-Rule" id="MF_00920"/>
    </source>
</evidence>
<dbReference type="GO" id="GO:0005737">
    <property type="term" value="C:cytoplasm"/>
    <property type="evidence" value="ECO:0007669"/>
    <property type="project" value="UniProtKB-SubCell"/>
</dbReference>
<gene>
    <name evidence="9" type="primary">ftsY</name>
    <name evidence="11" type="ORF">C7B45_09090</name>
</gene>
<dbReference type="GO" id="GO:0005886">
    <property type="term" value="C:plasma membrane"/>
    <property type="evidence" value="ECO:0007669"/>
    <property type="project" value="UniProtKB-SubCell"/>
</dbReference>
<dbReference type="AlphaFoldDB" id="A0A2T2WHY5"/>
<dbReference type="EC" id="3.6.5.4" evidence="9"/>
<dbReference type="HAMAP" id="MF_00920">
    <property type="entry name" value="FtsY"/>
    <property type="match status" value="1"/>
</dbReference>
<sequence length="311" mass="33932">MPGFFERLRAGMSRTRSEIGDRIRTLVGGRQWSDDLYDELEEILYEADLGTQAVTAILERLRAAVRQRRPEQADGVMEMLREIMVSMLETLDDPYVLPDERPAVWMVVGVNGTGKTTSAAKLAARMKDRGQRVILGAADTFRAAAAEQLQTWGERSNIEVVRQAEGADPAAVAFDTVRAAKARHYDVAVVDTAGRLHNKAHLMQELGKIGRVVGRECPGAPHQVFLVLDATTGQNGLEQARVFLDAVSVTAIILTKLDGTAKGGVAFAIHQTLNLPIAFVGVGEGLDDLMLFNPDQYVRAILGLSDRQPVS</sequence>
<keyword evidence="7 9" id="KW-0675">Receptor</keyword>
<dbReference type="PROSITE" id="PS00300">
    <property type="entry name" value="SRP54"/>
    <property type="match status" value="1"/>
</dbReference>
<dbReference type="EMBL" id="PXYV01000026">
    <property type="protein sequence ID" value="PSR21835.1"/>
    <property type="molecule type" value="Genomic_DNA"/>
</dbReference>
<dbReference type="SMART" id="SM00382">
    <property type="entry name" value="AAA"/>
    <property type="match status" value="1"/>
</dbReference>
<name>A0A2T2WHY5_9FIRM</name>
<dbReference type="InterPro" id="IPR036225">
    <property type="entry name" value="SRP/SRP_N"/>
</dbReference>
<dbReference type="GO" id="GO:0005525">
    <property type="term" value="F:GTP binding"/>
    <property type="evidence" value="ECO:0007669"/>
    <property type="project" value="UniProtKB-UniRule"/>
</dbReference>
<dbReference type="NCBIfam" id="TIGR00064">
    <property type="entry name" value="ftsY"/>
    <property type="match status" value="1"/>
</dbReference>
<evidence type="ECO:0000313" key="12">
    <source>
        <dbReference type="Proteomes" id="UP000241848"/>
    </source>
</evidence>
<comment type="subcellular location">
    <subcellularLocation>
        <location evidence="9">Cell membrane</location>
        <topology evidence="9">Peripheral membrane protein</topology>
        <orientation evidence="9">Cytoplasmic side</orientation>
    </subcellularLocation>
    <subcellularLocation>
        <location evidence="9">Cytoplasm</location>
    </subcellularLocation>
</comment>
<keyword evidence="2 9" id="KW-0963">Cytoplasm</keyword>
<feature type="binding site" evidence="9">
    <location>
        <begin position="255"/>
        <end position="258"/>
    </location>
    <ligand>
        <name>GTP</name>
        <dbReference type="ChEBI" id="CHEBI:37565"/>
    </ligand>
</feature>
<dbReference type="PANTHER" id="PTHR43134:SF1">
    <property type="entry name" value="SIGNAL RECOGNITION PARTICLE RECEPTOR SUBUNIT ALPHA"/>
    <property type="match status" value="1"/>
</dbReference>
<dbReference type="FunFam" id="3.40.50.300:FF:000053">
    <property type="entry name" value="Signal recognition particle receptor FtsY"/>
    <property type="match status" value="1"/>
</dbReference>
<keyword evidence="6 9" id="KW-0472">Membrane</keyword>
<dbReference type="GO" id="GO:0005047">
    <property type="term" value="F:signal recognition particle binding"/>
    <property type="evidence" value="ECO:0007669"/>
    <property type="project" value="TreeGrafter"/>
</dbReference>
<comment type="caution">
    <text evidence="11">The sequence shown here is derived from an EMBL/GenBank/DDBJ whole genome shotgun (WGS) entry which is preliminary data.</text>
</comment>
<accession>A0A2T2WHY5</accession>
<comment type="function">
    <text evidence="9">Involved in targeting and insertion of nascent membrane proteins into the cytoplasmic membrane. Acts as a receptor for the complex formed by the signal recognition particle (SRP) and the ribosome-nascent chain (RNC).</text>
</comment>
<dbReference type="SMART" id="SM00963">
    <property type="entry name" value="SRP54_N"/>
    <property type="match status" value="1"/>
</dbReference>
<protein>
    <recommendedName>
        <fullName evidence="9">Signal recognition particle receptor FtsY</fullName>
        <shortName evidence="9">SRP receptor</shortName>
        <ecNumber evidence="9">3.6.5.4</ecNumber>
    </recommendedName>
</protein>
<keyword evidence="1 9" id="KW-1003">Cell membrane</keyword>
<evidence type="ECO:0000256" key="8">
    <source>
        <dbReference type="ARBA" id="ARBA00048027"/>
    </source>
</evidence>
<evidence type="ECO:0000256" key="4">
    <source>
        <dbReference type="ARBA" id="ARBA00022801"/>
    </source>
</evidence>
<dbReference type="InterPro" id="IPR042101">
    <property type="entry name" value="SRP54_N_sf"/>
</dbReference>
<comment type="similarity">
    <text evidence="9">Belongs to the GTP-binding SRP family. FtsY subfamily.</text>
</comment>
<dbReference type="GO" id="GO:0003924">
    <property type="term" value="F:GTPase activity"/>
    <property type="evidence" value="ECO:0007669"/>
    <property type="project" value="UniProtKB-UniRule"/>
</dbReference>
<evidence type="ECO:0000313" key="11">
    <source>
        <dbReference type="EMBL" id="PSR21835.1"/>
    </source>
</evidence>
<evidence type="ECO:0000256" key="5">
    <source>
        <dbReference type="ARBA" id="ARBA00023134"/>
    </source>
</evidence>
<reference evidence="11 12" key="1">
    <citation type="journal article" date="2014" name="BMC Genomics">
        <title>Comparison of environmental and isolate Sulfobacillus genomes reveals diverse carbon, sulfur, nitrogen, and hydrogen metabolisms.</title>
        <authorList>
            <person name="Justice N.B."/>
            <person name="Norman A."/>
            <person name="Brown C.T."/>
            <person name="Singh A."/>
            <person name="Thomas B.C."/>
            <person name="Banfield J.F."/>
        </authorList>
    </citation>
    <scope>NUCLEOTIDE SEQUENCE [LARGE SCALE GENOMIC DNA]</scope>
    <source>
        <strain evidence="11">AMDSBA3</strain>
    </source>
</reference>
<feature type="binding site" evidence="9">
    <location>
        <begin position="109"/>
        <end position="116"/>
    </location>
    <ligand>
        <name>GTP</name>
        <dbReference type="ChEBI" id="CHEBI:37565"/>
    </ligand>
</feature>
<dbReference type="Pfam" id="PF00448">
    <property type="entry name" value="SRP54"/>
    <property type="match status" value="1"/>
</dbReference>
<evidence type="ECO:0000259" key="10">
    <source>
        <dbReference type="PROSITE" id="PS00300"/>
    </source>
</evidence>
<proteinExistence type="inferred from homology"/>